<dbReference type="Pfam" id="PF21089">
    <property type="entry name" value="PKS_DH_N"/>
    <property type="match status" value="1"/>
</dbReference>
<dbReference type="GO" id="GO:0006633">
    <property type="term" value="P:fatty acid biosynthetic process"/>
    <property type="evidence" value="ECO:0007669"/>
    <property type="project" value="TreeGrafter"/>
</dbReference>
<evidence type="ECO:0000256" key="2">
    <source>
        <dbReference type="ARBA" id="ARBA00022553"/>
    </source>
</evidence>
<accession>A0A0M0LRE6</accession>
<dbReference type="PROSITE" id="PS52004">
    <property type="entry name" value="KS3_2"/>
    <property type="match status" value="1"/>
</dbReference>
<dbReference type="InterPro" id="IPR020841">
    <property type="entry name" value="PKS_Beta-ketoAc_synthase_dom"/>
</dbReference>
<proteinExistence type="predicted"/>
<dbReference type="OrthoDB" id="329835at2759"/>
<dbReference type="InterPro" id="IPR050091">
    <property type="entry name" value="PKS_NRPS_Biosynth_Enz"/>
</dbReference>
<dbReference type="InterPro" id="IPR049552">
    <property type="entry name" value="PKS_DH_N"/>
</dbReference>
<sequence>EAHGTGTALGDPTEAGALAAVYGSAGRATPLSVGAAKANVGHSEAASGQVGLLKVQQLIGQRASMGNAHLRVLNPLVGQRFGASAACFVLPLERGRSLTEGVAGVSSFGFSGTIAHALMQRAEDGSSGAASGLMQPVPQLAFRRSAFTWRESAHPFIQQRIASSQEGVLFRSPLVGAVHALVADHVVQGRVIFPGAGYLELARAASGSSALQAVFFLQPLALESAGSYIECSVTAGSFEIRTGSMLEIAVHCTGSFASSGVPAGVSRMSLAALHSHVGSRVVDVGALYDAFDK</sequence>
<keyword evidence="2" id="KW-0597">Phosphoprotein</keyword>
<dbReference type="AlphaFoldDB" id="A0A0M0LRE6"/>
<evidence type="ECO:0000313" key="7">
    <source>
        <dbReference type="Proteomes" id="UP000037460"/>
    </source>
</evidence>
<dbReference type="Gene3D" id="3.40.47.10">
    <property type="match status" value="1"/>
</dbReference>
<dbReference type="InterPro" id="IPR014031">
    <property type="entry name" value="Ketoacyl_synth_C"/>
</dbReference>
<dbReference type="SMART" id="SM00826">
    <property type="entry name" value="PKS_DH"/>
    <property type="match status" value="1"/>
</dbReference>
<comment type="caution">
    <text evidence="6">The sequence shown here is derived from an EMBL/GenBank/DDBJ whole genome shotgun (WGS) entry which is preliminary data.</text>
</comment>
<dbReference type="SUPFAM" id="SSF53901">
    <property type="entry name" value="Thiolase-like"/>
    <property type="match status" value="1"/>
</dbReference>
<evidence type="ECO:0000256" key="1">
    <source>
        <dbReference type="ARBA" id="ARBA00022450"/>
    </source>
</evidence>
<dbReference type="EMBL" id="JWZX01000152">
    <property type="protein sequence ID" value="KOO53619.1"/>
    <property type="molecule type" value="Genomic_DNA"/>
</dbReference>
<dbReference type="InterPro" id="IPR042104">
    <property type="entry name" value="PKS_dehydratase_sf"/>
</dbReference>
<dbReference type="GO" id="GO:0004312">
    <property type="term" value="F:fatty acid synthase activity"/>
    <property type="evidence" value="ECO:0007669"/>
    <property type="project" value="TreeGrafter"/>
</dbReference>
<keyword evidence="1" id="KW-0596">Phosphopantetheine</keyword>
<evidence type="ECO:0000256" key="3">
    <source>
        <dbReference type="PROSITE-ProRule" id="PRU01363"/>
    </source>
</evidence>
<comment type="caution">
    <text evidence="3">Lacks conserved residue(s) required for the propagation of feature annotation.</text>
</comment>
<dbReference type="Gene3D" id="3.10.129.110">
    <property type="entry name" value="Polyketide synthase dehydratase"/>
    <property type="match status" value="1"/>
</dbReference>
<dbReference type="PANTHER" id="PTHR43775:SF37">
    <property type="entry name" value="SI:DKEY-61P9.11"/>
    <property type="match status" value="1"/>
</dbReference>
<keyword evidence="7" id="KW-1185">Reference proteome</keyword>
<evidence type="ECO:0000313" key="6">
    <source>
        <dbReference type="EMBL" id="KOO53619.1"/>
    </source>
</evidence>
<dbReference type="Proteomes" id="UP000037460">
    <property type="component" value="Unassembled WGS sequence"/>
</dbReference>
<reference evidence="7" key="1">
    <citation type="journal article" date="2015" name="PLoS Genet.">
        <title>Genome Sequence and Transcriptome Analyses of Chrysochromulina tobin: Metabolic Tools for Enhanced Algal Fitness in the Prominent Order Prymnesiales (Haptophyceae).</title>
        <authorList>
            <person name="Hovde B.T."/>
            <person name="Deodato C.R."/>
            <person name="Hunsperger H.M."/>
            <person name="Ryken S.A."/>
            <person name="Yost W."/>
            <person name="Jha R.K."/>
            <person name="Patterson J."/>
            <person name="Monnat R.J. Jr."/>
            <person name="Barlow S.B."/>
            <person name="Starkenburg S.R."/>
            <person name="Cattolico R.A."/>
        </authorList>
    </citation>
    <scope>NUCLEOTIDE SEQUENCE</scope>
    <source>
        <strain evidence="7">CCMP291</strain>
    </source>
</reference>
<evidence type="ECO:0000259" key="4">
    <source>
        <dbReference type="PROSITE" id="PS52004"/>
    </source>
</evidence>
<dbReference type="PROSITE" id="PS52019">
    <property type="entry name" value="PKS_MFAS_DH"/>
    <property type="match status" value="1"/>
</dbReference>
<organism evidence="6 7">
    <name type="scientific">Chrysochromulina tobinii</name>
    <dbReference type="NCBI Taxonomy" id="1460289"/>
    <lineage>
        <taxon>Eukaryota</taxon>
        <taxon>Haptista</taxon>
        <taxon>Haptophyta</taxon>
        <taxon>Prymnesiophyceae</taxon>
        <taxon>Prymnesiales</taxon>
        <taxon>Chrysochromulinaceae</taxon>
        <taxon>Chrysochromulina</taxon>
    </lineage>
</organism>
<name>A0A0M0LRE6_9EUKA</name>
<gene>
    <name evidence="6" type="ORF">Ctob_016378</name>
</gene>
<dbReference type="InterPro" id="IPR016039">
    <property type="entry name" value="Thiolase-like"/>
</dbReference>
<feature type="domain" description="Ketosynthase family 3 (KS3)" evidence="4">
    <location>
        <begin position="1"/>
        <end position="121"/>
    </location>
</feature>
<protein>
    <submittedName>
        <fullName evidence="6">Type i fatty acid</fullName>
    </submittedName>
</protein>
<dbReference type="InterPro" id="IPR020807">
    <property type="entry name" value="PKS_DH"/>
</dbReference>
<feature type="domain" description="PKS/mFAS DH" evidence="5">
    <location>
        <begin position="154"/>
        <end position="293"/>
    </location>
</feature>
<dbReference type="InterPro" id="IPR049900">
    <property type="entry name" value="PKS_mFAS_DH"/>
</dbReference>
<feature type="region of interest" description="N-terminal hotdog fold" evidence="3">
    <location>
        <begin position="154"/>
        <end position="263"/>
    </location>
</feature>
<evidence type="ECO:0000259" key="5">
    <source>
        <dbReference type="PROSITE" id="PS52019"/>
    </source>
</evidence>
<dbReference type="PANTHER" id="PTHR43775">
    <property type="entry name" value="FATTY ACID SYNTHASE"/>
    <property type="match status" value="1"/>
</dbReference>
<feature type="non-terminal residue" evidence="6">
    <location>
        <position position="1"/>
    </location>
</feature>
<feature type="region of interest" description="C-terminal hotdog fold" evidence="3">
    <location>
        <begin position="278"/>
        <end position="293"/>
    </location>
</feature>
<dbReference type="Pfam" id="PF02801">
    <property type="entry name" value="Ketoacyl-synt_C"/>
    <property type="match status" value="1"/>
</dbReference>